<feature type="region of interest" description="Disordered" evidence="4">
    <location>
        <begin position="1"/>
        <end position="151"/>
    </location>
</feature>
<feature type="compositionally biased region" description="Basic and acidic residues" evidence="4">
    <location>
        <begin position="323"/>
        <end position="359"/>
    </location>
</feature>
<dbReference type="GO" id="GO:0045727">
    <property type="term" value="P:positive regulation of translation"/>
    <property type="evidence" value="ECO:0007669"/>
    <property type="project" value="TreeGrafter"/>
</dbReference>
<evidence type="ECO:0000256" key="4">
    <source>
        <dbReference type="SAM" id="MobiDB-lite"/>
    </source>
</evidence>
<dbReference type="EMBL" id="OV651826">
    <property type="protein sequence ID" value="CAH1103563.1"/>
    <property type="molecule type" value="Genomic_DNA"/>
</dbReference>
<feature type="region of interest" description="Disordered" evidence="4">
    <location>
        <begin position="600"/>
        <end position="651"/>
    </location>
</feature>
<feature type="region of interest" description="Disordered" evidence="4">
    <location>
        <begin position="1076"/>
        <end position="1160"/>
    </location>
</feature>
<dbReference type="InterPro" id="IPR006607">
    <property type="entry name" value="DM15"/>
</dbReference>
<sequence>MDTRAPPTPVGVQDDTKEAGASYAHAVLNFKQTNNSTNNNNNKENIEEPGKDNIVQLVDSSKQPEEPKQIIPDEEDTFTPVVSHSRKERKNEKKKKLAATSDKHDKGEHPLREKGKESRSGPKEKRDEKEPSAVRDLGEDQSDSKKVFVEAPIPKVNPWQVKQALPSTQKEEATTTVAAATTAVVATPIVVATPVVAATTTVIAAPAATTVVPTASTEKRVLQPKNKEIVDNGPEVSGVVKAPRDKRRYNQKASDFTDICDWPTLGTNGTEFRKSFSPVTAAQSSFSVTTASTSKDRQNQPNFEEPDDKKKPMKHKWLPLEIDLSKNHKNDRRRNDRAGDDRSTVSEGDKDWRAERELNGHSNNGRHSRPTPGSRNRNERTRGGKRGIHNRQNNRAPSNPDYLDFYSPEFGGKFGDAIDGQTFMPYMGTYYFNSNNYLSLDGPTVKEYIRNQIEYYFSEDNLNRDFFLRRKMDAEGYLPVTLIASFHRVQALTSNVALIVEAIGASDKLELTAGFKVRPKKDPLKWPILDESNEKKEELISKLVPPPPLPKTLRERQIENLNPDVAEFVPSDIGKLIINTLKRSERVSCRFLDQKKQKLNHAINGNTNGNSDSSLEPNDNSNGNGKEKNEDDETWREVKRKNKENKVRKESKIKSFEREELDFHFDEELDQEVPTGRQNTFNEWPSEDDSDELSDRDVNKLLIVTQNTTTTRAPKHEGYDRTGDWTTRVKMSQDLIQAINDGLNYYEEDLWTDQDYERSSVESYKTVTVISQEDFKKMAPPARKITNPQVPPPPPPIIDTLPRQQTNQNNRKKSNKAPHRNVPRFYAVVKEDKPDPTTPRKRKTRHSSNPPVEQHVGWIMDVREHRLRTTSTGSSYGTSPSEAPLGTSCGSYGSVPQALPSFQHPSHALLKENNFTQQGYHKFRQKCLKERKRFGIGQSNEMNTLFRFWSFFLRENFNRTMYNEFKSLALEDAAEGYRYGLECLFRFYSYGLEVKFRPHLYEDFQQETVRDYENGQLYGLEKFWAFLKYYKHGGHLTVSPSLKKHLDKFKTIEDFRVVEPRIDEIFRSHNGKSLYNKGKRNRSVSESQSAIASTSREDHRRSSHNSQRGENVHPQPGTSAPADSGFKYARSRTQSFGSGRIRNNSTRQRTDSWRQKEVKE</sequence>
<dbReference type="AlphaFoldDB" id="A0A9P0G896"/>
<evidence type="ECO:0000313" key="7">
    <source>
        <dbReference type="Proteomes" id="UP001153636"/>
    </source>
</evidence>
<feature type="domain" description="HTH La-type RNA-binding" evidence="5">
    <location>
        <begin position="439"/>
        <end position="530"/>
    </location>
</feature>
<organism evidence="6 7">
    <name type="scientific">Psylliodes chrysocephalus</name>
    <dbReference type="NCBI Taxonomy" id="3402493"/>
    <lineage>
        <taxon>Eukaryota</taxon>
        <taxon>Metazoa</taxon>
        <taxon>Ecdysozoa</taxon>
        <taxon>Arthropoda</taxon>
        <taxon>Hexapoda</taxon>
        <taxon>Insecta</taxon>
        <taxon>Pterygota</taxon>
        <taxon>Neoptera</taxon>
        <taxon>Endopterygota</taxon>
        <taxon>Coleoptera</taxon>
        <taxon>Polyphaga</taxon>
        <taxon>Cucujiformia</taxon>
        <taxon>Chrysomeloidea</taxon>
        <taxon>Chrysomelidae</taxon>
        <taxon>Galerucinae</taxon>
        <taxon>Alticini</taxon>
        <taxon>Psylliodes</taxon>
    </lineage>
</organism>
<name>A0A9P0G896_9CUCU</name>
<dbReference type="FunFam" id="1.10.10.10:FF:000131">
    <property type="entry name" value="la-related protein 1B isoform X2"/>
    <property type="match status" value="1"/>
</dbReference>
<feature type="compositionally biased region" description="Low complexity" evidence="4">
    <location>
        <begin position="29"/>
        <end position="43"/>
    </location>
</feature>
<keyword evidence="1 3" id="KW-0694">RNA-binding</keyword>
<feature type="compositionally biased region" description="Basic residues" evidence="4">
    <location>
        <begin position="810"/>
        <end position="822"/>
    </location>
</feature>
<dbReference type="PANTHER" id="PTHR22792:SF132">
    <property type="entry name" value="LA-RELATED PROTEIN 1"/>
    <property type="match status" value="1"/>
</dbReference>
<dbReference type="GO" id="GO:0000339">
    <property type="term" value="F:RNA cap binding"/>
    <property type="evidence" value="ECO:0007669"/>
    <property type="project" value="InterPro"/>
</dbReference>
<feature type="compositionally biased region" description="Basic and acidic residues" evidence="4">
    <location>
        <begin position="1148"/>
        <end position="1160"/>
    </location>
</feature>
<dbReference type="Pfam" id="PF05383">
    <property type="entry name" value="La"/>
    <property type="match status" value="1"/>
</dbReference>
<dbReference type="InterPro" id="IPR036390">
    <property type="entry name" value="WH_DNA-bd_sf"/>
</dbReference>
<dbReference type="SMART" id="SM00684">
    <property type="entry name" value="DM15"/>
    <property type="match status" value="3"/>
</dbReference>
<dbReference type="InterPro" id="IPR036388">
    <property type="entry name" value="WH-like_DNA-bd_sf"/>
</dbReference>
<dbReference type="Gene3D" id="1.10.10.10">
    <property type="entry name" value="Winged helix-like DNA-binding domain superfamily/Winged helix DNA-binding domain"/>
    <property type="match status" value="1"/>
</dbReference>
<feature type="region of interest" description="Disordered" evidence="4">
    <location>
        <begin position="287"/>
        <end position="401"/>
    </location>
</feature>
<feature type="region of interest" description="Disordered" evidence="4">
    <location>
        <begin position="778"/>
        <end position="853"/>
    </location>
</feature>
<dbReference type="PROSITE" id="PS50961">
    <property type="entry name" value="HTH_LA"/>
    <property type="match status" value="1"/>
</dbReference>
<feature type="region of interest" description="Disordered" evidence="4">
    <location>
        <begin position="665"/>
        <end position="693"/>
    </location>
</feature>
<dbReference type="GO" id="GO:0005829">
    <property type="term" value="C:cytosol"/>
    <property type="evidence" value="ECO:0007669"/>
    <property type="project" value="TreeGrafter"/>
</dbReference>
<dbReference type="InterPro" id="IPR006630">
    <property type="entry name" value="La_HTH"/>
</dbReference>
<dbReference type="Pfam" id="PF21071">
    <property type="entry name" value="LARP1_HEAT"/>
    <property type="match status" value="1"/>
</dbReference>
<feature type="compositionally biased region" description="Basic and acidic residues" evidence="4">
    <location>
        <begin position="101"/>
        <end position="148"/>
    </location>
</feature>
<evidence type="ECO:0000259" key="5">
    <source>
        <dbReference type="PROSITE" id="PS50961"/>
    </source>
</evidence>
<evidence type="ECO:0000313" key="6">
    <source>
        <dbReference type="EMBL" id="CAH1103563.1"/>
    </source>
</evidence>
<gene>
    <name evidence="6" type="ORF">PSYICH_LOCUS4689</name>
</gene>
<protein>
    <recommendedName>
        <fullName evidence="2">La-related protein 1</fullName>
    </recommendedName>
</protein>
<dbReference type="PANTHER" id="PTHR22792">
    <property type="entry name" value="LUPUS LA PROTEIN-RELATED"/>
    <property type="match status" value="1"/>
</dbReference>
<reference evidence="6" key="1">
    <citation type="submission" date="2022-01" db="EMBL/GenBank/DDBJ databases">
        <authorList>
            <person name="King R."/>
        </authorList>
    </citation>
    <scope>NUCLEOTIDE SEQUENCE</scope>
</reference>
<proteinExistence type="predicted"/>
<evidence type="ECO:0000256" key="3">
    <source>
        <dbReference type="PROSITE-ProRule" id="PRU00332"/>
    </source>
</evidence>
<dbReference type="OrthoDB" id="340227at2759"/>
<dbReference type="GO" id="GO:0048255">
    <property type="term" value="P:mRNA stabilization"/>
    <property type="evidence" value="ECO:0007669"/>
    <property type="project" value="InterPro"/>
</dbReference>
<feature type="compositionally biased region" description="Polar residues" evidence="4">
    <location>
        <begin position="603"/>
        <end position="624"/>
    </location>
</feature>
<evidence type="ECO:0000256" key="1">
    <source>
        <dbReference type="ARBA" id="ARBA00022884"/>
    </source>
</evidence>
<evidence type="ECO:0000256" key="2">
    <source>
        <dbReference type="ARBA" id="ARBA00072183"/>
    </source>
</evidence>
<dbReference type="SMART" id="SM00715">
    <property type="entry name" value="LA"/>
    <property type="match status" value="1"/>
</dbReference>
<feature type="compositionally biased region" description="Basic residues" evidence="4">
    <location>
        <begin position="84"/>
        <end position="97"/>
    </location>
</feature>
<accession>A0A9P0G896</accession>
<dbReference type="GO" id="GO:0008187">
    <property type="term" value="F:poly-pyrimidine tract binding"/>
    <property type="evidence" value="ECO:0007669"/>
    <property type="project" value="UniProtKB-ARBA"/>
</dbReference>
<dbReference type="GO" id="GO:0010494">
    <property type="term" value="C:cytoplasmic stress granule"/>
    <property type="evidence" value="ECO:0007669"/>
    <property type="project" value="TreeGrafter"/>
</dbReference>
<feature type="compositionally biased region" description="Polar residues" evidence="4">
    <location>
        <begin position="1084"/>
        <end position="1094"/>
    </location>
</feature>
<dbReference type="Proteomes" id="UP001153636">
    <property type="component" value="Chromosome 14"/>
</dbReference>
<dbReference type="InterPro" id="IPR045180">
    <property type="entry name" value="La_dom_prot"/>
</dbReference>
<keyword evidence="7" id="KW-1185">Reference proteome</keyword>
<dbReference type="SUPFAM" id="SSF46785">
    <property type="entry name" value="Winged helix' DNA-binding domain"/>
    <property type="match status" value="1"/>
</dbReference>
<feature type="compositionally biased region" description="Polar residues" evidence="4">
    <location>
        <begin position="1131"/>
        <end position="1147"/>
    </location>
</feature>